<dbReference type="FunFam" id="3.30.930.10:FF:000061">
    <property type="entry name" value="Histidine--tRNA ligase, cytoplasmic"/>
    <property type="match status" value="1"/>
</dbReference>
<evidence type="ECO:0000313" key="12">
    <source>
        <dbReference type="EMBL" id="VDD87515.1"/>
    </source>
</evidence>
<dbReference type="InterPro" id="IPR004154">
    <property type="entry name" value="Anticodon-bd"/>
</dbReference>
<evidence type="ECO:0000313" key="13">
    <source>
        <dbReference type="Proteomes" id="UP000274131"/>
    </source>
</evidence>
<dbReference type="SUPFAM" id="SSF55681">
    <property type="entry name" value="Class II aaRS and biotin synthetases"/>
    <property type="match status" value="2"/>
</dbReference>
<feature type="domain" description="Aminoacyl-transfer RNA synthetases class-II family profile" evidence="10">
    <location>
        <begin position="157"/>
        <end position="449"/>
    </location>
</feature>
<dbReference type="Proteomes" id="UP000274131">
    <property type="component" value="Unassembled WGS sequence"/>
</dbReference>
<evidence type="ECO:0000256" key="4">
    <source>
        <dbReference type="ARBA" id="ARBA00022598"/>
    </source>
</evidence>
<gene>
    <name evidence="12" type="ORF">EVEC_LOCUS2658</name>
</gene>
<keyword evidence="5" id="KW-0547">Nucleotide-binding</keyword>
<dbReference type="GO" id="GO:0005739">
    <property type="term" value="C:mitochondrion"/>
    <property type="evidence" value="ECO:0007669"/>
    <property type="project" value="TreeGrafter"/>
</dbReference>
<feature type="domain" description="WHEP-TRS" evidence="11">
    <location>
        <begin position="8"/>
        <end position="64"/>
    </location>
</feature>
<dbReference type="InterPro" id="IPR033656">
    <property type="entry name" value="HisRS_anticodon"/>
</dbReference>
<dbReference type="FunFam" id="3.40.50.800:FF:000008">
    <property type="entry name" value="histidine--tRNA ligase, cytoplasmic isoform X1"/>
    <property type="match status" value="1"/>
</dbReference>
<dbReference type="PROSITE" id="PS50862">
    <property type="entry name" value="AA_TRNA_LIGASE_II"/>
    <property type="match status" value="1"/>
</dbReference>
<dbReference type="CDD" id="cd00859">
    <property type="entry name" value="HisRS_anticodon"/>
    <property type="match status" value="1"/>
</dbReference>
<accession>A0A0N4UZA8</accession>
<evidence type="ECO:0000256" key="5">
    <source>
        <dbReference type="ARBA" id="ARBA00022741"/>
    </source>
</evidence>
<dbReference type="GO" id="GO:0006427">
    <property type="term" value="P:histidyl-tRNA aminoacylation"/>
    <property type="evidence" value="ECO:0007669"/>
    <property type="project" value="TreeGrafter"/>
</dbReference>
<dbReference type="InterPro" id="IPR036621">
    <property type="entry name" value="Anticodon-bd_dom_sf"/>
</dbReference>
<reference evidence="12 13" key="2">
    <citation type="submission" date="2018-10" db="EMBL/GenBank/DDBJ databases">
        <authorList>
            <consortium name="Pathogen Informatics"/>
        </authorList>
    </citation>
    <scope>NUCLEOTIDE SEQUENCE [LARGE SCALE GENOMIC DNA]</scope>
</reference>
<keyword evidence="8" id="KW-0030">Aminoacyl-tRNA synthetase</keyword>
<dbReference type="Pfam" id="PF03129">
    <property type="entry name" value="HGTP_anticodon"/>
    <property type="match status" value="1"/>
</dbReference>
<evidence type="ECO:0000259" key="11">
    <source>
        <dbReference type="PROSITE" id="PS51185"/>
    </source>
</evidence>
<dbReference type="STRING" id="51028.A0A0N4UZA8"/>
<evidence type="ECO:0000256" key="9">
    <source>
        <dbReference type="ARBA" id="ARBA00047639"/>
    </source>
</evidence>
<evidence type="ECO:0000256" key="3">
    <source>
        <dbReference type="ARBA" id="ARBA00022490"/>
    </source>
</evidence>
<protein>
    <recommendedName>
        <fullName evidence="2">histidine--tRNA ligase</fullName>
        <ecNumber evidence="2">6.1.1.21</ecNumber>
    </recommendedName>
</protein>
<keyword evidence="4" id="KW-0436">Ligase</keyword>
<dbReference type="WBParaSite" id="EVEC_0000295001-mRNA-1">
    <property type="protein sequence ID" value="EVEC_0000295001-mRNA-1"/>
    <property type="gene ID" value="EVEC_0000295001"/>
</dbReference>
<dbReference type="Pfam" id="PF13393">
    <property type="entry name" value="tRNA-synt_His"/>
    <property type="match status" value="2"/>
</dbReference>
<dbReference type="OrthoDB" id="1906957at2759"/>
<dbReference type="PANTHER" id="PTHR11476:SF7">
    <property type="entry name" value="HISTIDINE--TRNA LIGASE"/>
    <property type="match status" value="1"/>
</dbReference>
<dbReference type="Gene3D" id="3.30.930.10">
    <property type="entry name" value="Bira Bifunctional Protein, Domain 2"/>
    <property type="match status" value="2"/>
</dbReference>
<dbReference type="PROSITE" id="PS51185">
    <property type="entry name" value="WHEP_TRS_2"/>
    <property type="match status" value="1"/>
</dbReference>
<dbReference type="CDD" id="cd00773">
    <property type="entry name" value="HisRS-like_core"/>
    <property type="match status" value="2"/>
</dbReference>
<dbReference type="InterPro" id="IPR045864">
    <property type="entry name" value="aa-tRNA-synth_II/BPL/LPL"/>
</dbReference>
<dbReference type="GO" id="GO:0003723">
    <property type="term" value="F:RNA binding"/>
    <property type="evidence" value="ECO:0007669"/>
    <property type="project" value="TreeGrafter"/>
</dbReference>
<keyword evidence="3" id="KW-0963">Cytoplasm</keyword>
<evidence type="ECO:0000259" key="10">
    <source>
        <dbReference type="PROSITE" id="PS50862"/>
    </source>
</evidence>
<evidence type="ECO:0000256" key="8">
    <source>
        <dbReference type="ARBA" id="ARBA00023146"/>
    </source>
</evidence>
<evidence type="ECO:0000256" key="2">
    <source>
        <dbReference type="ARBA" id="ARBA00012815"/>
    </source>
</evidence>
<dbReference type="SUPFAM" id="SSF47060">
    <property type="entry name" value="S15/NS1 RNA-binding domain"/>
    <property type="match status" value="1"/>
</dbReference>
<proteinExistence type="inferred from homology"/>
<sequence>MPVLTTVEIEALREKVKELGNEIRKLKEEKADPNLIKEKVARMLEKKKLLEGDAAGKFVVKFPKGTRDFGPKAAAIRDDVLQIISNCFVVHCARKMDTSVYELKEVLLGKYGEEGGKLIFDLADCGGESFSLRYDLTVRVPFARYLALNDLVYMKRYNIGKVYRRDQPVMTRGRYREFYQCDFDIAGECRVPMESEAECLKVVDEVLSKLGLGAYEIKLNHRALLEGMFAVCGIETGLFKTVCSSIDKLDKVPWEKVREELIGEKQVNVQAVDKLEKMVRMREQNRALTNVELLERFRSDIEMGCNQKIQKALADLNTLLSHCVTMGIEKRVAFEPALARGLDYYTGAIFETVYKGNLVFYFSVGIGEMTLDGETEGKTHVGTVAAGGRYDNLVEMFSASKTHVPCVGVSFGVERLFSIMELKAQVENSTIRTCATDVYVGSAQKNLLPERLKVCGELWDGDVRAEMAFKANPKMLNQLQYCEDRSIPLVAIIGEREINEGIIKIRDVVTRDEKDIPRGEMLKELKGRLPTHMAGSELRYSTVDERILHTITDCFRKHGAETIDTPVFELRDVLLGKYGMDNEKHFVDLKDQGGEIITMRYDLTVPFARYLSMNKVQNMKRYHYGRVYRKNKNGLEKIGEMACYDFDIAGVYDSMLPDAECLRIIVEVLTKLGLKNFEIRVNHCSLLEKFLLSSGVQMKYLDLVLSFLQRLSEKSWGEVSLMLSCEAHLSNETISKLEHFLKVQGDGAAIGNATLLDVYDGDSAFSNQGKEAIAELRLLLHYCALHNIDSYVVVDPSLVPRFSYYTGMIFIVRIENYGAGEGDCPSSVIARGGRYDALVSMFSSKKQRVPSVGFSFDVDELKRVYRIKEKVENLPNHLLETEVVVASTTGDLLADRQELLCELWDSGLKAEMCSYSNYVGVEAKYCEENGVPLLLTLNEDGTVKLKDIRKKSEEVTIYENISRTSEHSSS</sequence>
<dbReference type="Gene3D" id="3.40.50.800">
    <property type="entry name" value="Anticodon-binding domain"/>
    <property type="match status" value="2"/>
</dbReference>
<dbReference type="InterPro" id="IPR009068">
    <property type="entry name" value="uS15_NS1_RNA-bd_sf"/>
</dbReference>
<dbReference type="InterPro" id="IPR000738">
    <property type="entry name" value="WHEP-TRS_dom"/>
</dbReference>
<name>A0A0N4UZA8_ENTVE</name>
<dbReference type="EC" id="6.1.1.21" evidence="2"/>
<comment type="catalytic activity">
    <reaction evidence="9">
        <text>tRNA(His) + L-histidine + ATP = L-histidyl-tRNA(His) + AMP + diphosphate + H(+)</text>
        <dbReference type="Rhea" id="RHEA:17313"/>
        <dbReference type="Rhea" id="RHEA-COMP:9665"/>
        <dbReference type="Rhea" id="RHEA-COMP:9689"/>
        <dbReference type="ChEBI" id="CHEBI:15378"/>
        <dbReference type="ChEBI" id="CHEBI:30616"/>
        <dbReference type="ChEBI" id="CHEBI:33019"/>
        <dbReference type="ChEBI" id="CHEBI:57595"/>
        <dbReference type="ChEBI" id="CHEBI:78442"/>
        <dbReference type="ChEBI" id="CHEBI:78527"/>
        <dbReference type="ChEBI" id="CHEBI:456215"/>
        <dbReference type="EC" id="6.1.1.21"/>
    </reaction>
</comment>
<keyword evidence="7" id="KW-0648">Protein biosynthesis</keyword>
<dbReference type="SUPFAM" id="SSF52954">
    <property type="entry name" value="Class II aaRS ABD-related"/>
    <property type="match status" value="2"/>
</dbReference>
<evidence type="ECO:0000256" key="7">
    <source>
        <dbReference type="ARBA" id="ARBA00022917"/>
    </source>
</evidence>
<organism evidence="14">
    <name type="scientific">Enterobius vermicularis</name>
    <name type="common">Human pinworm</name>
    <dbReference type="NCBI Taxonomy" id="51028"/>
    <lineage>
        <taxon>Eukaryota</taxon>
        <taxon>Metazoa</taxon>
        <taxon>Ecdysozoa</taxon>
        <taxon>Nematoda</taxon>
        <taxon>Chromadorea</taxon>
        <taxon>Rhabditida</taxon>
        <taxon>Spirurina</taxon>
        <taxon>Oxyuridomorpha</taxon>
        <taxon>Oxyuroidea</taxon>
        <taxon>Oxyuridae</taxon>
        <taxon>Enterobius</taxon>
    </lineage>
</organism>
<dbReference type="GO" id="GO:0005524">
    <property type="term" value="F:ATP binding"/>
    <property type="evidence" value="ECO:0007669"/>
    <property type="project" value="UniProtKB-KW"/>
</dbReference>
<dbReference type="GO" id="GO:0005829">
    <property type="term" value="C:cytosol"/>
    <property type="evidence" value="ECO:0007669"/>
    <property type="project" value="TreeGrafter"/>
</dbReference>
<comment type="similarity">
    <text evidence="1">Belongs to the class-II aminoacyl-tRNA synthetase family.</text>
</comment>
<dbReference type="InterPro" id="IPR041715">
    <property type="entry name" value="HisRS-like_core"/>
</dbReference>
<dbReference type="GO" id="GO:0032543">
    <property type="term" value="P:mitochondrial translation"/>
    <property type="evidence" value="ECO:0007669"/>
    <property type="project" value="TreeGrafter"/>
</dbReference>
<keyword evidence="13" id="KW-1185">Reference proteome</keyword>
<dbReference type="EMBL" id="UXUI01007425">
    <property type="protein sequence ID" value="VDD87515.1"/>
    <property type="molecule type" value="Genomic_DNA"/>
</dbReference>
<dbReference type="AlphaFoldDB" id="A0A0N4UZA8"/>
<evidence type="ECO:0000256" key="6">
    <source>
        <dbReference type="ARBA" id="ARBA00022840"/>
    </source>
</evidence>
<reference evidence="14" key="1">
    <citation type="submission" date="2017-02" db="UniProtKB">
        <authorList>
            <consortium name="WormBaseParasite"/>
        </authorList>
    </citation>
    <scope>IDENTIFICATION</scope>
</reference>
<keyword evidence="6" id="KW-0067">ATP-binding</keyword>
<dbReference type="GO" id="GO:0002119">
    <property type="term" value="P:nematode larval development"/>
    <property type="evidence" value="ECO:0007669"/>
    <property type="project" value="TreeGrafter"/>
</dbReference>
<evidence type="ECO:0000313" key="14">
    <source>
        <dbReference type="WBParaSite" id="EVEC_0000295001-mRNA-1"/>
    </source>
</evidence>
<dbReference type="InterPro" id="IPR006195">
    <property type="entry name" value="aa-tRNA-synth_II"/>
</dbReference>
<dbReference type="Gene3D" id="1.10.287.10">
    <property type="entry name" value="S15/NS1, RNA-binding"/>
    <property type="match status" value="1"/>
</dbReference>
<dbReference type="GO" id="GO:0004821">
    <property type="term" value="F:histidine-tRNA ligase activity"/>
    <property type="evidence" value="ECO:0007669"/>
    <property type="project" value="UniProtKB-EC"/>
</dbReference>
<dbReference type="PANTHER" id="PTHR11476">
    <property type="entry name" value="HISTIDYL-TRNA SYNTHETASE"/>
    <property type="match status" value="1"/>
</dbReference>
<evidence type="ECO:0000256" key="1">
    <source>
        <dbReference type="ARBA" id="ARBA00008226"/>
    </source>
</evidence>